<dbReference type="InterPro" id="IPR019920">
    <property type="entry name" value="F420-binding_dom_put"/>
</dbReference>
<name>A0A3A4AY63_9ACTN</name>
<evidence type="ECO:0000313" key="3">
    <source>
        <dbReference type="EMBL" id="RJL30817.1"/>
    </source>
</evidence>
<dbReference type="GO" id="GO:0016627">
    <property type="term" value="F:oxidoreductase activity, acting on the CH-CH group of donors"/>
    <property type="evidence" value="ECO:0007669"/>
    <property type="project" value="TreeGrafter"/>
</dbReference>
<gene>
    <name evidence="3" type="ORF">D5H75_21120</name>
</gene>
<dbReference type="Gene3D" id="2.30.110.10">
    <property type="entry name" value="Electron Transport, Fmn-binding Protein, Chain A"/>
    <property type="match status" value="1"/>
</dbReference>
<sequence length="130" mass="14735">MAQLGDNARKLFDAKNFATVTTLQPDGTPHSSVVWVKTEDDEVHFSTTKDRRKYQNLQYDPRATVLVFDPADPYHYAEVRGEVTVEDDPQSVLINELSRKYTGADYTNDPPGAQRVIIRITPRKVVVRGD</sequence>
<dbReference type="InterPro" id="IPR012349">
    <property type="entry name" value="Split_barrel_FMN-bd"/>
</dbReference>
<dbReference type="NCBIfam" id="TIGR03618">
    <property type="entry name" value="Rv1155_F420"/>
    <property type="match status" value="1"/>
</dbReference>
<dbReference type="SUPFAM" id="SSF50475">
    <property type="entry name" value="FMN-binding split barrel"/>
    <property type="match status" value="1"/>
</dbReference>
<dbReference type="OrthoDB" id="162914at2"/>
<dbReference type="GO" id="GO:0070967">
    <property type="term" value="F:coenzyme F420 binding"/>
    <property type="evidence" value="ECO:0007669"/>
    <property type="project" value="TreeGrafter"/>
</dbReference>
<feature type="domain" description="Pyridoxamine 5'-phosphate oxidase N-terminal" evidence="2">
    <location>
        <begin position="6"/>
        <end position="125"/>
    </location>
</feature>
<dbReference type="InterPro" id="IPR052019">
    <property type="entry name" value="F420H2_bilvrd_red/Heme_oxyg"/>
</dbReference>
<dbReference type="GO" id="GO:0005829">
    <property type="term" value="C:cytosol"/>
    <property type="evidence" value="ECO:0007669"/>
    <property type="project" value="TreeGrafter"/>
</dbReference>
<keyword evidence="4" id="KW-1185">Reference proteome</keyword>
<dbReference type="PANTHER" id="PTHR35176:SF6">
    <property type="entry name" value="HEME OXYGENASE HI_0854-RELATED"/>
    <property type="match status" value="1"/>
</dbReference>
<comment type="caution">
    <text evidence="3">The sequence shown here is derived from an EMBL/GenBank/DDBJ whole genome shotgun (WGS) entry which is preliminary data.</text>
</comment>
<dbReference type="InterPro" id="IPR011576">
    <property type="entry name" value="Pyridox_Oxase_N"/>
</dbReference>
<evidence type="ECO:0000313" key="4">
    <source>
        <dbReference type="Proteomes" id="UP000265768"/>
    </source>
</evidence>
<dbReference type="Proteomes" id="UP000265768">
    <property type="component" value="Unassembled WGS sequence"/>
</dbReference>
<evidence type="ECO:0000259" key="2">
    <source>
        <dbReference type="Pfam" id="PF01243"/>
    </source>
</evidence>
<organism evidence="3 4">
    <name type="scientific">Bailinhaonella thermotolerans</name>
    <dbReference type="NCBI Taxonomy" id="1070861"/>
    <lineage>
        <taxon>Bacteria</taxon>
        <taxon>Bacillati</taxon>
        <taxon>Actinomycetota</taxon>
        <taxon>Actinomycetes</taxon>
        <taxon>Streptosporangiales</taxon>
        <taxon>Streptosporangiaceae</taxon>
        <taxon>Bailinhaonella</taxon>
    </lineage>
</organism>
<dbReference type="PANTHER" id="PTHR35176">
    <property type="entry name" value="HEME OXYGENASE HI_0854-RELATED"/>
    <property type="match status" value="1"/>
</dbReference>
<accession>A0A3A4AY63</accession>
<protein>
    <submittedName>
        <fullName evidence="3">PPOX class F420-dependent oxidoreductase</fullName>
    </submittedName>
</protein>
<keyword evidence="1" id="KW-0560">Oxidoreductase</keyword>
<dbReference type="Pfam" id="PF01243">
    <property type="entry name" value="PNPOx_N"/>
    <property type="match status" value="1"/>
</dbReference>
<reference evidence="3 4" key="1">
    <citation type="submission" date="2018-09" db="EMBL/GenBank/DDBJ databases">
        <title>YIM 75507 draft genome.</title>
        <authorList>
            <person name="Tang S."/>
            <person name="Feng Y."/>
        </authorList>
    </citation>
    <scope>NUCLEOTIDE SEQUENCE [LARGE SCALE GENOMIC DNA]</scope>
    <source>
        <strain evidence="3 4">YIM 75507</strain>
    </source>
</reference>
<proteinExistence type="predicted"/>
<dbReference type="RefSeq" id="WP_119928241.1">
    <property type="nucleotide sequence ID" value="NZ_QZEY01000008.1"/>
</dbReference>
<dbReference type="AlphaFoldDB" id="A0A3A4AY63"/>
<dbReference type="EMBL" id="QZEY01000008">
    <property type="protein sequence ID" value="RJL30817.1"/>
    <property type="molecule type" value="Genomic_DNA"/>
</dbReference>
<evidence type="ECO:0000256" key="1">
    <source>
        <dbReference type="ARBA" id="ARBA00023002"/>
    </source>
</evidence>